<proteinExistence type="inferred from homology"/>
<evidence type="ECO:0000313" key="13">
    <source>
        <dbReference type="Proteomes" id="UP001152797"/>
    </source>
</evidence>
<feature type="compositionally biased region" description="Basic and acidic residues" evidence="7">
    <location>
        <begin position="1541"/>
        <end position="1560"/>
    </location>
</feature>
<dbReference type="GO" id="GO:0016020">
    <property type="term" value="C:membrane"/>
    <property type="evidence" value="ECO:0007669"/>
    <property type="project" value="UniProtKB-SubCell"/>
</dbReference>
<dbReference type="OrthoDB" id="440755at2759"/>
<evidence type="ECO:0000256" key="8">
    <source>
        <dbReference type="SAM" id="Phobius"/>
    </source>
</evidence>
<feature type="transmembrane region" description="Helical" evidence="8">
    <location>
        <begin position="1219"/>
        <end position="1239"/>
    </location>
</feature>
<reference evidence="11" key="2">
    <citation type="submission" date="2024-04" db="EMBL/GenBank/DDBJ databases">
        <authorList>
            <person name="Chen Y."/>
            <person name="Shah S."/>
            <person name="Dougan E. K."/>
            <person name="Thang M."/>
            <person name="Chan C."/>
        </authorList>
    </citation>
    <scope>NUCLEOTIDE SEQUENCE [LARGE SCALE GENOMIC DNA]</scope>
</reference>
<dbReference type="SUPFAM" id="SSF103473">
    <property type="entry name" value="MFS general substrate transporter"/>
    <property type="match status" value="1"/>
</dbReference>
<feature type="transmembrane region" description="Helical" evidence="8">
    <location>
        <begin position="1407"/>
        <end position="1432"/>
    </location>
</feature>
<keyword evidence="3 8" id="KW-0812">Transmembrane</keyword>
<evidence type="ECO:0000256" key="7">
    <source>
        <dbReference type="SAM" id="MobiDB-lite"/>
    </source>
</evidence>
<dbReference type="PANTHER" id="PTHR23505:SF52">
    <property type="entry name" value="MAJOR FACILITATOR SUPERFAMILY PROTEIN"/>
    <property type="match status" value="1"/>
</dbReference>
<evidence type="ECO:0000256" key="1">
    <source>
        <dbReference type="ARBA" id="ARBA00004141"/>
    </source>
</evidence>
<name>A0A9P1DS87_9DINO</name>
<dbReference type="PROSITE" id="PS50850">
    <property type="entry name" value="MFS"/>
    <property type="match status" value="1"/>
</dbReference>
<dbReference type="InterPro" id="IPR044770">
    <property type="entry name" value="MFS_spinster-like"/>
</dbReference>
<organism evidence="10">
    <name type="scientific">Cladocopium goreaui</name>
    <dbReference type="NCBI Taxonomy" id="2562237"/>
    <lineage>
        <taxon>Eukaryota</taxon>
        <taxon>Sar</taxon>
        <taxon>Alveolata</taxon>
        <taxon>Dinophyceae</taxon>
        <taxon>Suessiales</taxon>
        <taxon>Symbiodiniaceae</taxon>
        <taxon>Cladocopium</taxon>
    </lineage>
</organism>
<evidence type="ECO:0000256" key="6">
    <source>
        <dbReference type="ARBA" id="ARBA00024338"/>
    </source>
</evidence>
<comment type="caution">
    <text evidence="10">The sequence shown here is derived from an EMBL/GenBank/DDBJ whole genome shotgun (WGS) entry which is preliminary data.</text>
</comment>
<accession>A0A9P1DS87</accession>
<dbReference type="Pfam" id="PF07690">
    <property type="entry name" value="MFS_1"/>
    <property type="match status" value="1"/>
</dbReference>
<keyword evidence="13" id="KW-1185">Reference proteome</keyword>
<dbReference type="GO" id="GO:0022857">
    <property type="term" value="F:transmembrane transporter activity"/>
    <property type="evidence" value="ECO:0007669"/>
    <property type="project" value="InterPro"/>
</dbReference>
<feature type="transmembrane region" description="Helical" evidence="8">
    <location>
        <begin position="1161"/>
        <end position="1179"/>
    </location>
</feature>
<feature type="transmembrane region" description="Helical" evidence="8">
    <location>
        <begin position="1375"/>
        <end position="1395"/>
    </location>
</feature>
<dbReference type="InterPro" id="IPR011701">
    <property type="entry name" value="MFS"/>
</dbReference>
<reference evidence="10" key="1">
    <citation type="submission" date="2022-10" db="EMBL/GenBank/DDBJ databases">
        <authorList>
            <person name="Chen Y."/>
            <person name="Dougan E. K."/>
            <person name="Chan C."/>
            <person name="Rhodes N."/>
            <person name="Thang M."/>
        </authorList>
    </citation>
    <scope>NUCLEOTIDE SEQUENCE</scope>
</reference>
<evidence type="ECO:0000256" key="2">
    <source>
        <dbReference type="ARBA" id="ARBA00022448"/>
    </source>
</evidence>
<evidence type="ECO:0000313" key="12">
    <source>
        <dbReference type="EMBL" id="CAL4802027.1"/>
    </source>
</evidence>
<keyword evidence="2" id="KW-0813">Transport</keyword>
<dbReference type="EMBL" id="CAMXCT020006496">
    <property type="protein sequence ID" value="CAL1168090.1"/>
    <property type="molecule type" value="Genomic_DNA"/>
</dbReference>
<dbReference type="InterPro" id="IPR020846">
    <property type="entry name" value="MFS_dom"/>
</dbReference>
<feature type="transmembrane region" description="Helical" evidence="8">
    <location>
        <begin position="1302"/>
        <end position="1322"/>
    </location>
</feature>
<dbReference type="EMBL" id="CAMXCT030006496">
    <property type="protein sequence ID" value="CAL4802027.1"/>
    <property type="molecule type" value="Genomic_DNA"/>
</dbReference>
<dbReference type="PANTHER" id="PTHR23505">
    <property type="entry name" value="SPINSTER"/>
    <property type="match status" value="1"/>
</dbReference>
<feature type="non-terminal residue" evidence="10">
    <location>
        <position position="1592"/>
    </location>
</feature>
<comment type="subcellular location">
    <subcellularLocation>
        <location evidence="1">Membrane</location>
        <topology evidence="1">Multi-pass membrane protein</topology>
    </subcellularLocation>
</comment>
<dbReference type="Gene3D" id="1.20.1250.20">
    <property type="entry name" value="MFS general substrate transporter like domains"/>
    <property type="match status" value="1"/>
</dbReference>
<evidence type="ECO:0000256" key="4">
    <source>
        <dbReference type="ARBA" id="ARBA00022989"/>
    </source>
</evidence>
<evidence type="ECO:0000256" key="3">
    <source>
        <dbReference type="ARBA" id="ARBA00022692"/>
    </source>
</evidence>
<gene>
    <name evidence="10" type="ORF">C1SCF055_LOCUS39596</name>
</gene>
<evidence type="ECO:0000259" key="9">
    <source>
        <dbReference type="PROSITE" id="PS50850"/>
    </source>
</evidence>
<protein>
    <submittedName>
        <fullName evidence="12">Quinolone resistance protein NorA</fullName>
    </submittedName>
</protein>
<evidence type="ECO:0000256" key="5">
    <source>
        <dbReference type="ARBA" id="ARBA00023136"/>
    </source>
</evidence>
<sequence length="1592" mass="174665">ILTDELRFLSRTEAGVPRRAAELRKAEAVHGELHKFMEDVFRAVARATGPLLNARDLASITIKHAEEQDEENVAQPSEKGKDGGQETSGFLGQVAAALHERKPLPAVTAQWSRADVVSCIQALVNAWRPLRIELHDSLQVMQVFQFEQNSHKQKKRKKEKEKAAPLIRLVYLPGCQELHSISAQSCSREEVQALKEKREGPLKECKEEYAPLDAGQGRYSQAEDRAIELPEGKITIEQVAKALNQITWPNCFTRSNVRPDGAPFIEAFPLGIVLNYSLGLVCSRPTQLWPNLTKLLAMWFAQEQPEFPYTTVQLNKDYATKMHVDGNNHGPSFIIGLGDYTGGEVWILDENGTVEVEIPCTLRGWPHLRPGTKVKGRLEDCHNKWVKFDGNTPHMTMPYKGSRISLVFFTRRGWLRMLPQTKESLESSGFLLPGEDFLNLSTVKEVKEEPEVQKEKKVAKAPEVQEVEETAVSDDEMDEDEKADEVMRAEQDAATWPSWDWGARLRAHLNAFAGTDLANSNLKVALLGSANVFGMALQELIGSSSFRILTCTEAGGVAMRLMKRTCKPQHAFLNLDAAMAGHGHCDIHHKVCTSGTETSGSEETSIMSEDLLFGSFPCEPFLNQDPSRPSCFDDPRSNVFKLLRQHMVVQKPRAALLLVECWQKLPEASRPSVKSFLLEGKDPRIMESDEQALWGLRYLDGYGAAFLEVPLAACGVPLAGQEAMIVLIRDDCGGASAADAASQLVKSMLSSEPKPLLERCSIHALMFSDEDDRVVQAQQAAKEAYKKGKSRRRCQNATMRRKMSTEVRELGLQPGEAPYTDHLNGIRIAAARMGQQGQTSADRWIKQAPDEKAAHLNLLFARARQHGLDLQNLCVDLSQGFSASGRRDDGLLPRSTVMKEESWSEFYSFNHHRALIGQELLLCFGYPIWRLDFRSISDAEATQLAVRSAAVPAVGICMAAMLAVVELPGKEKLPEKHIANLLDKVELKEEKPDVSSELQPLASSQHFAHFPCGVAWARVMKDSTPSHEHGDVAQNAASDPEAFTAITAPGKTQGTGAHGHGGHGGHGAHVSEVSAMSVISETVAEIREAGVVLLSSLCLVSVLEGADMALLPAVFYALQTDLGLSLSDLATMTLIQGVTTSAVAPFWGILADRGIMKRKRIIVMGCVLQGLVTMLLSVIDSMVGMTMLRALNGALLASLRPVASGIIADVTSEQRRGKVYGVVQFCTNCGLMAGGLIGTPLSTKTVLGWQGWRVAFIGIGSLSVLVGIFAACTMTEPARETSGAHVKDRGAMRQELRKLLSYFRMPTFCALIFQGWFGGIPWNAMGYATLFYQVGGLDDAKAAILSSMGQASGAFGGLLGGLIGDRLARCCPLHGRPLTAQISVLAGIPVAYLTFMMDPPAGEAAFFYYMGLVTFLGLTATWCGVGVNLPILTEIVRPEGRSTILAWESALESTFACILGNAMVGFLAEKVFGYRLDNSDHARADVESRRALGKALTLTCFTPWLICWVVYSLLHWSYPKDLKRVKNEKLKDKKEAYLQRKREKAEEARKANEAMEKTEEPEVESEAVQKYTIICTNVDGTTMSPMSSPVAI</sequence>
<feature type="domain" description="Major facilitator superfamily (MFS) profile" evidence="9">
    <location>
        <begin position="1093"/>
        <end position="1523"/>
    </location>
</feature>
<feature type="transmembrane region" description="Helical" evidence="8">
    <location>
        <begin position="1251"/>
        <end position="1272"/>
    </location>
</feature>
<evidence type="ECO:0000313" key="11">
    <source>
        <dbReference type="EMBL" id="CAL1168090.1"/>
    </source>
</evidence>
<dbReference type="Proteomes" id="UP001152797">
    <property type="component" value="Unassembled WGS sequence"/>
</dbReference>
<feature type="transmembrane region" description="Helical" evidence="8">
    <location>
        <begin position="1342"/>
        <end position="1363"/>
    </location>
</feature>
<feature type="transmembrane region" description="Helical" evidence="8">
    <location>
        <begin position="1444"/>
        <end position="1468"/>
    </location>
</feature>
<feature type="transmembrane region" description="Helical" evidence="8">
    <location>
        <begin position="1495"/>
        <end position="1514"/>
    </location>
</feature>
<dbReference type="EMBL" id="CAMXCT010006496">
    <property type="protein sequence ID" value="CAI4014715.1"/>
    <property type="molecule type" value="Genomic_DNA"/>
</dbReference>
<feature type="region of interest" description="Disordered" evidence="7">
    <location>
        <begin position="1541"/>
        <end position="1563"/>
    </location>
</feature>
<comment type="similarity">
    <text evidence="6">Belongs to the major facilitator superfamily. Spinster (TC 2.A.1.49) family.</text>
</comment>
<keyword evidence="5 8" id="KW-0472">Membrane</keyword>
<feature type="region of interest" description="Disordered" evidence="7">
    <location>
        <begin position="65"/>
        <end position="88"/>
    </location>
</feature>
<keyword evidence="4 8" id="KW-1133">Transmembrane helix</keyword>
<evidence type="ECO:0000313" key="10">
    <source>
        <dbReference type="EMBL" id="CAI4014715.1"/>
    </source>
</evidence>
<dbReference type="InterPro" id="IPR036259">
    <property type="entry name" value="MFS_trans_sf"/>
</dbReference>